<comment type="catalytic activity">
    <reaction evidence="4 7">
        <text>uridine(38/39/40) in tRNA = pseudouridine(38/39/40) in tRNA</text>
        <dbReference type="Rhea" id="RHEA:22376"/>
        <dbReference type="Rhea" id="RHEA-COMP:10085"/>
        <dbReference type="Rhea" id="RHEA-COMP:10087"/>
        <dbReference type="ChEBI" id="CHEBI:65314"/>
        <dbReference type="ChEBI" id="CHEBI:65315"/>
        <dbReference type="EC" id="5.4.99.12"/>
    </reaction>
</comment>
<dbReference type="Proteomes" id="UP000008136">
    <property type="component" value="Chromosome"/>
</dbReference>
<comment type="caution">
    <text evidence="4">Lacks conserved residue(s) required for the propagation of feature annotation.</text>
</comment>
<evidence type="ECO:0000256" key="3">
    <source>
        <dbReference type="ARBA" id="ARBA00023235"/>
    </source>
</evidence>
<dbReference type="PANTHER" id="PTHR11142:SF0">
    <property type="entry name" value="TRNA PSEUDOURIDINE SYNTHASE-LIKE 1"/>
    <property type="match status" value="1"/>
</dbReference>
<dbReference type="EC" id="5.4.99.12" evidence="4"/>
<dbReference type="PANTHER" id="PTHR11142">
    <property type="entry name" value="PSEUDOURIDYLATE SYNTHASE"/>
    <property type="match status" value="1"/>
</dbReference>
<keyword evidence="10" id="KW-1185">Reference proteome</keyword>
<dbReference type="CDD" id="cd02866">
    <property type="entry name" value="PseudoU_synth_TruA_Archea"/>
    <property type="match status" value="1"/>
</dbReference>
<dbReference type="InterPro" id="IPR020095">
    <property type="entry name" value="PsdUridine_synth_TruA_C"/>
</dbReference>
<feature type="domain" description="Pseudouridine synthase I TruA alpha/beta" evidence="8">
    <location>
        <begin position="32"/>
        <end position="126"/>
    </location>
</feature>
<dbReference type="SUPFAM" id="SSF55120">
    <property type="entry name" value="Pseudouridine synthase"/>
    <property type="match status" value="1"/>
</dbReference>
<evidence type="ECO:0000256" key="1">
    <source>
        <dbReference type="ARBA" id="ARBA00009375"/>
    </source>
</evidence>
<proteinExistence type="inferred from homology"/>
<protein>
    <recommendedName>
        <fullName evidence="4">tRNA pseudouridine synthase A</fullName>
        <ecNumber evidence="4">5.4.99.12</ecNumber>
    </recommendedName>
    <alternativeName>
        <fullName evidence="4">tRNA pseudouridine(38-40) synthase</fullName>
    </alternativeName>
    <alternativeName>
        <fullName evidence="4">tRNA pseudouridylate synthase I</fullName>
    </alternativeName>
    <alternativeName>
        <fullName evidence="4">tRNA-uridine isomerase I</fullName>
    </alternativeName>
</protein>
<dbReference type="KEGG" id="ave:Arcve_1557"/>
<dbReference type="Gene3D" id="3.30.70.660">
    <property type="entry name" value="Pseudouridine synthase I, catalytic domain, C-terminal subdomain"/>
    <property type="match status" value="1"/>
</dbReference>
<accession>F2KPN0</accession>
<evidence type="ECO:0000313" key="10">
    <source>
        <dbReference type="Proteomes" id="UP000008136"/>
    </source>
</evidence>
<evidence type="ECO:0000256" key="4">
    <source>
        <dbReference type="HAMAP-Rule" id="MF_00171"/>
    </source>
</evidence>
<comment type="function">
    <text evidence="4">Formation of pseudouridine at positions 38, 39 and 40 in the anticodon stem and loop of transfer RNAs.</text>
</comment>
<dbReference type="GO" id="GO:0031119">
    <property type="term" value="P:tRNA pseudouridine synthesis"/>
    <property type="evidence" value="ECO:0007669"/>
    <property type="project" value="UniProtKB-UniRule"/>
</dbReference>
<dbReference type="PIRSF" id="PIRSF001430">
    <property type="entry name" value="tRNA_psdUrid_synth"/>
    <property type="match status" value="1"/>
</dbReference>
<feature type="binding site" evidence="4 6">
    <location>
        <position position="132"/>
    </location>
    <ligand>
        <name>substrate</name>
    </ligand>
</feature>
<evidence type="ECO:0000256" key="5">
    <source>
        <dbReference type="PIRSR" id="PIRSR001430-1"/>
    </source>
</evidence>
<organism evidence="9 10">
    <name type="scientific">Archaeoglobus veneficus (strain DSM 11195 / SNP6)</name>
    <dbReference type="NCBI Taxonomy" id="693661"/>
    <lineage>
        <taxon>Archaea</taxon>
        <taxon>Methanobacteriati</taxon>
        <taxon>Methanobacteriota</taxon>
        <taxon>Archaeoglobi</taxon>
        <taxon>Archaeoglobales</taxon>
        <taxon>Archaeoglobaceae</taxon>
        <taxon>Archaeoglobus</taxon>
    </lineage>
</organism>
<feature type="domain" description="Pseudouridine synthase I TruA alpha/beta" evidence="8">
    <location>
        <begin position="149"/>
        <end position="251"/>
    </location>
</feature>
<sequence length="290" mass="33374">MIWGSKCQNARLIRWTVSFFFAEDMRVALKLAYIGTDFAGFQYQPDERTVEGELFKAFESLGINVKASNYKCAGRTDAGVHAFSQVVALDVSDAKKVLPRVINANLPDDIVVWAWAKVPDDFNPRYATSRTYIYVLYSREYDISAMRKAAKLLLGTHDFTNFTKKFGEGQSCVRTIYNVELRVNGDFLIFEIEGNAFTWNMVRCIIAALEAVGSRHRSVEWFEEMLNPEKHRERIEPAPAYGLILKDIKYSGVEFEVDDYAWRSLQLKLEKLVMYHGTIYKLFSLFRDSA</sequence>
<dbReference type="GO" id="GO:0003723">
    <property type="term" value="F:RNA binding"/>
    <property type="evidence" value="ECO:0007669"/>
    <property type="project" value="InterPro"/>
</dbReference>
<dbReference type="Gene3D" id="3.30.70.580">
    <property type="entry name" value="Pseudouridine synthase I, catalytic domain, N-terminal subdomain"/>
    <property type="match status" value="1"/>
</dbReference>
<evidence type="ECO:0000259" key="8">
    <source>
        <dbReference type="Pfam" id="PF01416"/>
    </source>
</evidence>
<dbReference type="AlphaFoldDB" id="F2KPN0"/>
<evidence type="ECO:0000313" key="9">
    <source>
        <dbReference type="EMBL" id="AEA47558.1"/>
    </source>
</evidence>
<dbReference type="InterPro" id="IPR020094">
    <property type="entry name" value="TruA/RsuA/RluB/E/F_N"/>
</dbReference>
<dbReference type="NCBIfam" id="TIGR00071">
    <property type="entry name" value="hisT_truA"/>
    <property type="match status" value="1"/>
</dbReference>
<evidence type="ECO:0000256" key="2">
    <source>
        <dbReference type="ARBA" id="ARBA00022694"/>
    </source>
</evidence>
<feature type="active site" description="Nucleophile" evidence="4 5">
    <location>
        <position position="77"/>
    </location>
</feature>
<evidence type="ECO:0000256" key="7">
    <source>
        <dbReference type="RuleBase" id="RU003792"/>
    </source>
</evidence>
<dbReference type="InterPro" id="IPR020097">
    <property type="entry name" value="PsdUridine_synth_TruA_a/b_dom"/>
</dbReference>
<dbReference type="eggNOG" id="arCOG04449">
    <property type="taxonomic scope" value="Archaea"/>
</dbReference>
<dbReference type="InterPro" id="IPR020103">
    <property type="entry name" value="PsdUridine_synth_cat_dom_sf"/>
</dbReference>
<comment type="similarity">
    <text evidence="1 4 7">Belongs to the tRNA pseudouridine synthase TruA family.</text>
</comment>
<keyword evidence="2 4" id="KW-0819">tRNA processing</keyword>
<dbReference type="HAMAP" id="MF_00171">
    <property type="entry name" value="TruA"/>
    <property type="match status" value="1"/>
</dbReference>
<reference evidence="9 10" key="1">
    <citation type="submission" date="2011-03" db="EMBL/GenBank/DDBJ databases">
        <title>The complete genome of Archaeoglobus veneficus SNP6.</title>
        <authorList>
            <consortium name="US DOE Joint Genome Institute (JGI-PGF)"/>
            <person name="Lucas S."/>
            <person name="Copeland A."/>
            <person name="Lapidus A."/>
            <person name="Bruce D."/>
            <person name="Goodwin L."/>
            <person name="Pitluck S."/>
            <person name="Kyrpides N."/>
            <person name="Mavromatis K."/>
            <person name="Pagani I."/>
            <person name="Ivanova N."/>
            <person name="Mikhailova N."/>
            <person name="Lu M."/>
            <person name="Detter J.C."/>
            <person name="Tapia R."/>
            <person name="Han C."/>
            <person name="Land M."/>
            <person name="Hauser L."/>
            <person name="Markowitz V."/>
            <person name="Cheng J.-F."/>
            <person name="Hugenholtz P."/>
            <person name="Woyke T."/>
            <person name="Wu D."/>
            <person name="Spring S."/>
            <person name="Brambilla E."/>
            <person name="Klenk H.-P."/>
            <person name="Eisen J.A."/>
        </authorList>
    </citation>
    <scope>NUCLEOTIDE SEQUENCE [LARGE SCALE GENOMIC DNA]</scope>
    <source>
        <strain>SNP6</strain>
    </source>
</reference>
<dbReference type="STRING" id="693661.Arcve_1557"/>
<keyword evidence="3 4" id="KW-0413">Isomerase</keyword>
<dbReference type="EMBL" id="CP002588">
    <property type="protein sequence ID" value="AEA47558.1"/>
    <property type="molecule type" value="Genomic_DNA"/>
</dbReference>
<dbReference type="FunFam" id="3.30.70.580:FF:000001">
    <property type="entry name" value="tRNA pseudouridine synthase A"/>
    <property type="match status" value="1"/>
</dbReference>
<name>F2KPN0_ARCVS</name>
<evidence type="ECO:0000256" key="6">
    <source>
        <dbReference type="PIRSR" id="PIRSR001430-2"/>
    </source>
</evidence>
<dbReference type="InterPro" id="IPR001406">
    <property type="entry name" value="PsdUridine_synth_TruA"/>
</dbReference>
<dbReference type="HOGENOM" id="CLU_014673_4_2_2"/>
<dbReference type="GO" id="GO:0160147">
    <property type="term" value="F:tRNA pseudouridine(38-40) synthase activity"/>
    <property type="evidence" value="ECO:0007669"/>
    <property type="project" value="UniProtKB-EC"/>
</dbReference>
<gene>
    <name evidence="4" type="primary">truA</name>
    <name evidence="9" type="ordered locus">Arcve_1557</name>
</gene>
<dbReference type="Pfam" id="PF01416">
    <property type="entry name" value="PseudoU_synth_1"/>
    <property type="match status" value="2"/>
</dbReference>